<comment type="similarity">
    <text evidence="1">Belongs to the bacterial ribosomal protein bL21 family.</text>
</comment>
<evidence type="ECO:0000313" key="7">
    <source>
        <dbReference type="EMBL" id="VAV86667.1"/>
    </source>
</evidence>
<dbReference type="EMBL" id="UOEE01000006">
    <property type="protein sequence ID" value="VAV86667.1"/>
    <property type="molecule type" value="Genomic_DNA"/>
</dbReference>
<name>A0A3B0R4X3_9ZZZZ</name>
<proteinExistence type="inferred from homology"/>
<evidence type="ECO:0000256" key="4">
    <source>
        <dbReference type="ARBA" id="ARBA00022980"/>
    </source>
</evidence>
<dbReference type="PANTHER" id="PTHR21349">
    <property type="entry name" value="50S RIBOSOMAL PROTEIN L21"/>
    <property type="match status" value="1"/>
</dbReference>
<reference evidence="7" key="1">
    <citation type="submission" date="2018-06" db="EMBL/GenBank/DDBJ databases">
        <authorList>
            <person name="Zhirakovskaya E."/>
        </authorList>
    </citation>
    <scope>NUCLEOTIDE SEQUENCE</scope>
</reference>
<dbReference type="SUPFAM" id="SSF141091">
    <property type="entry name" value="L21p-like"/>
    <property type="match status" value="1"/>
</dbReference>
<feature type="compositionally biased region" description="Basic residues" evidence="6">
    <location>
        <begin position="109"/>
        <end position="133"/>
    </location>
</feature>
<dbReference type="GO" id="GO:0003735">
    <property type="term" value="F:structural constituent of ribosome"/>
    <property type="evidence" value="ECO:0007669"/>
    <property type="project" value="InterPro"/>
</dbReference>
<dbReference type="InterPro" id="IPR028909">
    <property type="entry name" value="bL21-like"/>
</dbReference>
<feature type="region of interest" description="Disordered" evidence="6">
    <location>
        <begin position="106"/>
        <end position="144"/>
    </location>
</feature>
<evidence type="ECO:0000256" key="3">
    <source>
        <dbReference type="ARBA" id="ARBA00022884"/>
    </source>
</evidence>
<dbReference type="Pfam" id="PF00829">
    <property type="entry name" value="Ribosomal_L21p"/>
    <property type="match status" value="1"/>
</dbReference>
<evidence type="ECO:0000256" key="6">
    <source>
        <dbReference type="SAM" id="MobiDB-lite"/>
    </source>
</evidence>
<dbReference type="GO" id="GO:0005840">
    <property type="term" value="C:ribosome"/>
    <property type="evidence" value="ECO:0007669"/>
    <property type="project" value="UniProtKB-KW"/>
</dbReference>
<dbReference type="GO" id="GO:0005737">
    <property type="term" value="C:cytoplasm"/>
    <property type="evidence" value="ECO:0007669"/>
    <property type="project" value="UniProtKB-ARBA"/>
</dbReference>
<organism evidence="7">
    <name type="scientific">hydrothermal vent metagenome</name>
    <dbReference type="NCBI Taxonomy" id="652676"/>
    <lineage>
        <taxon>unclassified sequences</taxon>
        <taxon>metagenomes</taxon>
        <taxon>ecological metagenomes</taxon>
    </lineage>
</organism>
<dbReference type="PROSITE" id="PS01169">
    <property type="entry name" value="RIBOSOMAL_L21"/>
    <property type="match status" value="1"/>
</dbReference>
<dbReference type="HAMAP" id="MF_01363">
    <property type="entry name" value="Ribosomal_bL21"/>
    <property type="match status" value="1"/>
</dbReference>
<evidence type="ECO:0000256" key="2">
    <source>
        <dbReference type="ARBA" id="ARBA00022730"/>
    </source>
</evidence>
<dbReference type="GO" id="GO:0019843">
    <property type="term" value="F:rRNA binding"/>
    <property type="evidence" value="ECO:0007669"/>
    <property type="project" value="UniProtKB-KW"/>
</dbReference>
<dbReference type="AlphaFoldDB" id="A0A3B0R4X3"/>
<dbReference type="Gene3D" id="1.10.150.20">
    <property type="entry name" value="5' to 3' exonuclease, C-terminal subdomain"/>
    <property type="match status" value="1"/>
</dbReference>
<dbReference type="NCBIfam" id="TIGR00061">
    <property type="entry name" value="L21"/>
    <property type="match status" value="1"/>
</dbReference>
<protein>
    <submittedName>
        <fullName evidence="7">LSU ribosomal protein L21p</fullName>
    </submittedName>
</protein>
<dbReference type="GO" id="GO:1990904">
    <property type="term" value="C:ribonucleoprotein complex"/>
    <property type="evidence" value="ECO:0007669"/>
    <property type="project" value="UniProtKB-KW"/>
</dbReference>
<sequence length="208" mass="22417">MFAVIKTGGKQYKVAKDDVLVLERLDGAEGDTVAFDNVLMMGSGDAITIGEPMIAGATVTAELLETRKGKKIIVFKKKRRKDYKRTKGHRQIETVVRITDILAKGQKPAAKKATPKKAAPKKPAAKPAAKKAAPKTAPKTTAKDDLKKISGVGPVLEKKLNGLGLMSFADIATLTPAQIADVDEKLNFKGRIEREGWLDQAAKLDADK</sequence>
<evidence type="ECO:0000256" key="1">
    <source>
        <dbReference type="ARBA" id="ARBA00008563"/>
    </source>
</evidence>
<gene>
    <name evidence="7" type="ORF">MNBD_ALPHA06-1689</name>
</gene>
<dbReference type="InterPro" id="IPR001787">
    <property type="entry name" value="Ribosomal_bL21"/>
</dbReference>
<dbReference type="NCBIfam" id="NF008916">
    <property type="entry name" value="PRK12278.1-4"/>
    <property type="match status" value="1"/>
</dbReference>
<keyword evidence="2" id="KW-0699">rRNA-binding</keyword>
<evidence type="ECO:0000256" key="5">
    <source>
        <dbReference type="ARBA" id="ARBA00023274"/>
    </source>
</evidence>
<dbReference type="GO" id="GO:0006412">
    <property type="term" value="P:translation"/>
    <property type="evidence" value="ECO:0007669"/>
    <property type="project" value="InterPro"/>
</dbReference>
<keyword evidence="5" id="KW-0687">Ribonucleoprotein</keyword>
<keyword evidence="3" id="KW-0694">RNA-binding</keyword>
<dbReference type="InterPro" id="IPR018258">
    <property type="entry name" value="Ribosomal_bL21_CS"/>
</dbReference>
<keyword evidence="4 7" id="KW-0689">Ribosomal protein</keyword>
<accession>A0A3B0R4X3</accession>
<dbReference type="InterPro" id="IPR036164">
    <property type="entry name" value="bL21-like_sf"/>
</dbReference>
<dbReference type="PANTHER" id="PTHR21349:SF0">
    <property type="entry name" value="LARGE RIBOSOMAL SUBUNIT PROTEIN BL21M"/>
    <property type="match status" value="1"/>
</dbReference>